<evidence type="ECO:0000256" key="1">
    <source>
        <dbReference type="ARBA" id="ARBA00022741"/>
    </source>
</evidence>
<dbReference type="Proteomes" id="UP000050640">
    <property type="component" value="Unplaced"/>
</dbReference>
<dbReference type="SMART" id="SM00220">
    <property type="entry name" value="S_TKc"/>
    <property type="match status" value="1"/>
</dbReference>
<dbReference type="InterPro" id="IPR011009">
    <property type="entry name" value="Kinase-like_dom_sf"/>
</dbReference>
<evidence type="ECO:0000313" key="4">
    <source>
        <dbReference type="Proteomes" id="UP000050640"/>
    </source>
</evidence>
<dbReference type="GO" id="GO:0035556">
    <property type="term" value="P:intracellular signal transduction"/>
    <property type="evidence" value="ECO:0007669"/>
    <property type="project" value="TreeGrafter"/>
</dbReference>
<dbReference type="Pfam" id="PF00069">
    <property type="entry name" value="Pkinase"/>
    <property type="match status" value="1"/>
</dbReference>
<proteinExistence type="predicted"/>
<dbReference type="GO" id="GO:0005524">
    <property type="term" value="F:ATP binding"/>
    <property type="evidence" value="ECO:0007669"/>
    <property type="project" value="UniProtKB-KW"/>
</dbReference>
<accession>A0A0R3RH30</accession>
<protein>
    <submittedName>
        <fullName evidence="5">Protein kinase domain-containing protein</fullName>
    </submittedName>
</protein>
<sequence>MARTAGMECDLKTISKNNHHFPDTTISIAISTTEKIAGGTFGHNDLSYCDDPEDASIDESFMPVELRGKKWKTKRVLGEGGNFKVYLVASSDGLKYAMRWCRKQDCSTTKYGKNEGFQLKAASFMEKHLENTLRLKELIGHHPNIVKLIGFRKVNLFTQQIMEYIDGSDLHNFIEVNYFQKKRQIGIRKAQSLFCDLLSAVKHSHSLNIAHMDIKVENCLITRNGNLKLTDFDNAVRFQPGKKMNGSVYATRLYAAPETFNKEYKPACADIWACGIVLFIMLKQSIPWEVAK</sequence>
<dbReference type="GO" id="GO:0004674">
    <property type="term" value="F:protein serine/threonine kinase activity"/>
    <property type="evidence" value="ECO:0007669"/>
    <property type="project" value="TreeGrafter"/>
</dbReference>
<reference evidence="5" key="1">
    <citation type="submission" date="2017-02" db="UniProtKB">
        <authorList>
            <consortium name="WormBaseParasite"/>
        </authorList>
    </citation>
    <scope>IDENTIFICATION</scope>
</reference>
<keyword evidence="4" id="KW-1185">Reference proteome</keyword>
<dbReference type="SUPFAM" id="SSF56112">
    <property type="entry name" value="Protein kinase-like (PK-like)"/>
    <property type="match status" value="1"/>
</dbReference>
<dbReference type="GO" id="GO:0005737">
    <property type="term" value="C:cytoplasm"/>
    <property type="evidence" value="ECO:0007669"/>
    <property type="project" value="TreeGrafter"/>
</dbReference>
<keyword evidence="2" id="KW-0067">ATP-binding</keyword>
<dbReference type="AlphaFoldDB" id="A0A0R3RH30"/>
<dbReference type="STRING" id="1147741.A0A0R3RH30"/>
<dbReference type="PROSITE" id="PS50011">
    <property type="entry name" value="PROTEIN_KINASE_DOM"/>
    <property type="match status" value="1"/>
</dbReference>
<feature type="domain" description="Protein kinase" evidence="3">
    <location>
        <begin position="71"/>
        <end position="292"/>
    </location>
</feature>
<dbReference type="Gene3D" id="1.10.510.10">
    <property type="entry name" value="Transferase(Phosphotransferase) domain 1"/>
    <property type="match status" value="1"/>
</dbReference>
<dbReference type="InterPro" id="IPR008271">
    <property type="entry name" value="Ser/Thr_kinase_AS"/>
</dbReference>
<dbReference type="PROSITE" id="PS00108">
    <property type="entry name" value="PROTEIN_KINASE_ST"/>
    <property type="match status" value="1"/>
</dbReference>
<dbReference type="InterPro" id="IPR000719">
    <property type="entry name" value="Prot_kinase_dom"/>
</dbReference>
<dbReference type="PANTHER" id="PTHR24346">
    <property type="entry name" value="MAP/MICROTUBULE AFFINITY-REGULATING KINASE"/>
    <property type="match status" value="1"/>
</dbReference>
<keyword evidence="1" id="KW-0547">Nucleotide-binding</keyword>
<evidence type="ECO:0000256" key="2">
    <source>
        <dbReference type="ARBA" id="ARBA00022840"/>
    </source>
</evidence>
<dbReference type="PANTHER" id="PTHR24346:SF110">
    <property type="entry name" value="NON-SPECIFIC SERINE_THREONINE PROTEIN KINASE"/>
    <property type="match status" value="1"/>
</dbReference>
<dbReference type="WBParaSite" id="EEL_0000073501-mRNA-1">
    <property type="protein sequence ID" value="EEL_0000073501-mRNA-1"/>
    <property type="gene ID" value="EEL_0000073501"/>
</dbReference>
<organism evidence="4 5">
    <name type="scientific">Elaeophora elaphi</name>
    <dbReference type="NCBI Taxonomy" id="1147741"/>
    <lineage>
        <taxon>Eukaryota</taxon>
        <taxon>Metazoa</taxon>
        <taxon>Ecdysozoa</taxon>
        <taxon>Nematoda</taxon>
        <taxon>Chromadorea</taxon>
        <taxon>Rhabditida</taxon>
        <taxon>Spirurina</taxon>
        <taxon>Spiruromorpha</taxon>
        <taxon>Filarioidea</taxon>
        <taxon>Onchocercidae</taxon>
        <taxon>Elaeophora</taxon>
    </lineage>
</organism>
<name>A0A0R3RH30_9BILA</name>
<evidence type="ECO:0000259" key="3">
    <source>
        <dbReference type="PROSITE" id="PS50011"/>
    </source>
</evidence>
<evidence type="ECO:0000313" key="5">
    <source>
        <dbReference type="WBParaSite" id="EEL_0000073501-mRNA-1"/>
    </source>
</evidence>